<proteinExistence type="predicted"/>
<feature type="compositionally biased region" description="Pro residues" evidence="1">
    <location>
        <begin position="162"/>
        <end position="179"/>
    </location>
</feature>
<accession>A0A1D1Z126</accession>
<name>A0A1D1Z126_9ARAE</name>
<evidence type="ECO:0000256" key="1">
    <source>
        <dbReference type="SAM" id="MobiDB-lite"/>
    </source>
</evidence>
<evidence type="ECO:0000313" key="2">
    <source>
        <dbReference type="EMBL" id="JAT60574.1"/>
    </source>
</evidence>
<dbReference type="AlphaFoldDB" id="A0A1D1Z126"/>
<gene>
    <name evidence="2" type="ORF">g.57985</name>
</gene>
<feature type="region of interest" description="Disordered" evidence="1">
    <location>
        <begin position="87"/>
        <end position="179"/>
    </location>
</feature>
<dbReference type="EMBL" id="GDJX01007362">
    <property type="protein sequence ID" value="JAT60574.1"/>
    <property type="molecule type" value="Transcribed_RNA"/>
</dbReference>
<reference evidence="2" key="1">
    <citation type="submission" date="2015-07" db="EMBL/GenBank/DDBJ databases">
        <title>Transcriptome Assembly of Anthurium amnicola.</title>
        <authorList>
            <person name="Suzuki J."/>
        </authorList>
    </citation>
    <scope>NUCLEOTIDE SEQUENCE</scope>
</reference>
<feature type="non-terminal residue" evidence="2">
    <location>
        <position position="179"/>
    </location>
</feature>
<sequence length="179" mass="18658">MLLTSAFNPLSLSFPLYIEMHTILATALHPSQSLLHAHSPLFLIPFPLVVGVELDMAGELSVKNLCTCVLVVALLSQTAVTPVMCRKSRGGVKKRLTTDSHRPSGSSKDYANLCRRSACQTPSTPSHHGGGHGRPAPSHGGGGSYGTPTPSHGGGYYSPPSGVTPPSPVVDPGTPTPYP</sequence>
<feature type="compositionally biased region" description="Low complexity" evidence="1">
    <location>
        <begin position="146"/>
        <end position="161"/>
    </location>
</feature>
<protein>
    <submittedName>
        <fullName evidence="2">Uncharacterized protein</fullName>
    </submittedName>
</protein>
<organism evidence="2">
    <name type="scientific">Anthurium amnicola</name>
    <dbReference type="NCBI Taxonomy" id="1678845"/>
    <lineage>
        <taxon>Eukaryota</taxon>
        <taxon>Viridiplantae</taxon>
        <taxon>Streptophyta</taxon>
        <taxon>Embryophyta</taxon>
        <taxon>Tracheophyta</taxon>
        <taxon>Spermatophyta</taxon>
        <taxon>Magnoliopsida</taxon>
        <taxon>Liliopsida</taxon>
        <taxon>Araceae</taxon>
        <taxon>Pothoideae</taxon>
        <taxon>Potheae</taxon>
        <taxon>Anthurium</taxon>
    </lineage>
</organism>